<dbReference type="SUPFAM" id="SSF53098">
    <property type="entry name" value="Ribonuclease H-like"/>
    <property type="match status" value="1"/>
</dbReference>
<keyword evidence="3" id="KW-0548">Nucleotidyltransferase</keyword>
<dbReference type="GO" id="GO:0016787">
    <property type="term" value="F:hydrolase activity"/>
    <property type="evidence" value="ECO:0007669"/>
    <property type="project" value="UniProtKB-KW"/>
</dbReference>
<dbReference type="Gene3D" id="3.30.420.10">
    <property type="entry name" value="Ribonuclease H-like superfamily/Ribonuclease H"/>
    <property type="match status" value="1"/>
</dbReference>
<name>A0A175EWI9_DROAN</name>
<dbReference type="CDD" id="cd01647">
    <property type="entry name" value="RT_LTR"/>
    <property type="match status" value="1"/>
</dbReference>
<feature type="region of interest" description="Disordered" evidence="9">
    <location>
        <begin position="1266"/>
        <end position="1353"/>
    </location>
</feature>
<evidence type="ECO:0000256" key="6">
    <source>
        <dbReference type="ARBA" id="ARBA00022801"/>
    </source>
</evidence>
<protein>
    <recommendedName>
        <fullName evidence="1">RNA-directed DNA polymerase</fullName>
        <ecNumber evidence="1">2.7.7.49</ecNumber>
    </recommendedName>
</protein>
<dbReference type="Pfam" id="PF17921">
    <property type="entry name" value="Integrase_H2C2"/>
    <property type="match status" value="1"/>
</dbReference>
<dbReference type="Pfam" id="PF00078">
    <property type="entry name" value="RVT_1"/>
    <property type="match status" value="1"/>
</dbReference>
<dbReference type="OrthoDB" id="7832353at2759"/>
<evidence type="ECO:0000256" key="9">
    <source>
        <dbReference type="SAM" id="MobiDB-lite"/>
    </source>
</evidence>
<feature type="compositionally biased region" description="Polar residues" evidence="9">
    <location>
        <begin position="1269"/>
        <end position="1280"/>
    </location>
</feature>
<dbReference type="InterPro" id="IPR050951">
    <property type="entry name" value="Retrovirus_Pol_polyprotein"/>
</dbReference>
<keyword evidence="8" id="KW-0862">Zinc</keyword>
<sequence length="1353" mass="154605">MAENCLKPFLCDSIEKSVLRNEWERWFRAFTISLEAEQIEAPKMKRTKLLHMGGVQLQTVAFSIPGALVDYDEAQGNDVFEILVEKLNAYFSPKQNSTFERHLFRKLAPLENENFAKFILRLRQQICKCSFGQSKVETEEICLKDKIIDSWAPVDLKKKLLEREYSLDEVIEACQVEEQINKQSEAMLIKPNNTSIDSINKVTAGKAKADVECSRCGRMGHASNDFSCPARVAKCNKCSKIGHFARKCRTKLYSQSRNGNLKRRQNNVRCVEDEHAGCKRKKTCENCFKICSDGEEGLINCLIGGYEIPLIIDSGSKFNLISHIDWMKLNHGNTTLFNVRSHSQKQFRGYASEQLLEVICVFDAPISAVPKAEVIATFFVIKNGRQSLLGRETAIKLNVLRLGLDINQVETTTPFAKWKGIKVKLWVDPQVIPIQQPVRRIPVALEEKVAAKLEEGLSRDIIEAVTGPSAWISPIVLAFKENGDVRLCVDMRRANKAIRRENYPMPTFESFMTKLKDAKFFSRLDLKDAYHQLELDEASREITTFITPKGLFRYKRLMFGINSAPEIFQRHLEQLLAPFTNVMNYIDDVIIFGASEEEHDKTVRDVCKVFDGNGVLLNDQKCTWKTNRLKFLGHIISDKGIEVDPEKVNLIRGFREPINKEETRSFLGLVTYVGKFIPDLTHYTEPLRQLLKKDSKFSWGKVERDAFRNLKDRLAKVPNLAYFNTRNRTRLIADASPIALGAVLLQFSGNGDPLIISFASRALSDIEKRYSQTEKESLALVWSVERFYYYLTGLHFELVTDHKPLEAIFKPTSRPPARIERWLLRLQSYQFKVIYKAGKENISDSLSRLCQTSPSDSCVGDKDYSILRVVENSIPQSMTISEIANHSTKDEEIIDAMSCLECDSWKPGSLKQLYPFRYELSAIGALLLRGNRIVIPTSLRNRVLELAHEGHPGESAMKRRLRSKVWWPLIDRDAEKYVKHCRDCLLVSQNPKPAPMERNPFPTGPWIWVASDILGPLPNNEFVVVFIDYYSRYMEFKFLRSITSASLIEVMREIFCRLGYPKHLRTDNGRQYISQEFEEYCKTCGIEQVKSPPYWPQANGEVENMNRSLVKRLKIAHSNSKNYREEIQKFILMHNVTPHSITGVAPTQLMFNRVIRDKVPCIDDIQEKGIDSAERDRDCILKQKGKEEADKKRGAKDNVINVGDKVLLKNVVFPHKLTPSFQETEYVVVEKNNNIVKLMSGDRTLTRNVSHVKKIPIYANDLEAPLHSSIGNTQPRITSTQEDHGDDERKGQQRRQSTDKLDPLPTKSLKLKLVNKGGMWEPATGGDVTNESGDAARERVKGSTDKSDLSVEE</sequence>
<dbReference type="Gene3D" id="4.10.60.10">
    <property type="entry name" value="Zinc finger, CCHC-type"/>
    <property type="match status" value="1"/>
</dbReference>
<dbReference type="PANTHER" id="PTHR37984:SF11">
    <property type="entry name" value="INTEGRASE CATALYTIC DOMAIN-CONTAINING PROTEIN"/>
    <property type="match status" value="1"/>
</dbReference>
<dbReference type="FunFam" id="1.10.340.70:FF:000003">
    <property type="entry name" value="Protein CBG25708"/>
    <property type="match status" value="1"/>
</dbReference>
<dbReference type="InterPro" id="IPR001878">
    <property type="entry name" value="Znf_CCHC"/>
</dbReference>
<dbReference type="GO" id="GO:0004519">
    <property type="term" value="F:endonuclease activity"/>
    <property type="evidence" value="ECO:0007669"/>
    <property type="project" value="UniProtKB-KW"/>
</dbReference>
<dbReference type="InterPro" id="IPR036875">
    <property type="entry name" value="Znf_CCHC_sf"/>
</dbReference>
<feature type="compositionally biased region" description="Basic and acidic residues" evidence="9">
    <location>
        <begin position="1281"/>
        <end position="1302"/>
    </location>
</feature>
<dbReference type="CDD" id="cd09274">
    <property type="entry name" value="RNase_HI_RT_Ty3"/>
    <property type="match status" value="1"/>
</dbReference>
<dbReference type="GO" id="GO:0008270">
    <property type="term" value="F:zinc ion binding"/>
    <property type="evidence" value="ECO:0007669"/>
    <property type="project" value="UniProtKB-KW"/>
</dbReference>
<evidence type="ECO:0000256" key="7">
    <source>
        <dbReference type="ARBA" id="ARBA00022918"/>
    </source>
</evidence>
<dbReference type="PROSITE" id="PS50878">
    <property type="entry name" value="RT_POL"/>
    <property type="match status" value="1"/>
</dbReference>
<feature type="compositionally biased region" description="Basic and acidic residues" evidence="9">
    <location>
        <begin position="1334"/>
        <end position="1353"/>
    </location>
</feature>
<dbReference type="InterPro" id="IPR012337">
    <property type="entry name" value="RNaseH-like_sf"/>
</dbReference>
<evidence type="ECO:0000256" key="2">
    <source>
        <dbReference type="ARBA" id="ARBA00022679"/>
    </source>
</evidence>
<dbReference type="SUPFAM" id="SSF57756">
    <property type="entry name" value="Retrovirus zinc finger-like domains"/>
    <property type="match status" value="1"/>
</dbReference>
<feature type="domain" description="Integrase catalytic" evidence="12">
    <location>
        <begin position="1001"/>
        <end position="1154"/>
    </location>
</feature>
<keyword evidence="2" id="KW-0808">Transferase</keyword>
<accession>A0A175EWI9</accession>
<feature type="domain" description="Reverse transcriptase" evidence="11">
    <location>
        <begin position="459"/>
        <end position="636"/>
    </location>
</feature>
<keyword evidence="5" id="KW-0255">Endonuclease</keyword>
<evidence type="ECO:0000256" key="1">
    <source>
        <dbReference type="ARBA" id="ARBA00012493"/>
    </source>
</evidence>
<proteinExistence type="predicted"/>
<evidence type="ECO:0000256" key="5">
    <source>
        <dbReference type="ARBA" id="ARBA00022759"/>
    </source>
</evidence>
<evidence type="ECO:0000313" key="13">
    <source>
        <dbReference type="EMBL" id="DAA65001.1"/>
    </source>
</evidence>
<reference evidence="13" key="1">
    <citation type="journal article" date="2016" name="Dokl. Biochem. Biophys.">
        <title>The first complete Mag family retrotransposons discovered in Drosophila.</title>
        <authorList>
            <person name="Glukhov I.A."/>
            <person name="Kotnova A.P."/>
            <person name="Stefanov Y.E."/>
            <person name="Ilyin Y.V."/>
        </authorList>
    </citation>
    <scope>NUCLEOTIDE SEQUENCE</scope>
</reference>
<dbReference type="Pfam" id="PF17917">
    <property type="entry name" value="RT_RNaseH"/>
    <property type="match status" value="1"/>
</dbReference>
<dbReference type="Gene3D" id="3.10.10.10">
    <property type="entry name" value="HIV Type 1 Reverse Transcriptase, subunit A, domain 1"/>
    <property type="match status" value="1"/>
</dbReference>
<dbReference type="InterPro" id="IPR036397">
    <property type="entry name" value="RNaseH_sf"/>
</dbReference>
<dbReference type="Gene3D" id="1.10.340.70">
    <property type="match status" value="1"/>
</dbReference>
<dbReference type="Pfam" id="PF00665">
    <property type="entry name" value="rve"/>
    <property type="match status" value="1"/>
</dbReference>
<organism evidence="13">
    <name type="scientific">Drosophila ananassae</name>
    <name type="common">Fruit fly</name>
    <dbReference type="NCBI Taxonomy" id="7217"/>
    <lineage>
        <taxon>Eukaryota</taxon>
        <taxon>Metazoa</taxon>
        <taxon>Ecdysozoa</taxon>
        <taxon>Arthropoda</taxon>
        <taxon>Hexapoda</taxon>
        <taxon>Insecta</taxon>
        <taxon>Pterygota</taxon>
        <taxon>Neoptera</taxon>
        <taxon>Endopterygota</taxon>
        <taxon>Diptera</taxon>
        <taxon>Brachycera</taxon>
        <taxon>Muscomorpha</taxon>
        <taxon>Ephydroidea</taxon>
        <taxon>Drosophilidae</taxon>
        <taxon>Drosophila</taxon>
        <taxon>Sophophora</taxon>
    </lineage>
</organism>
<dbReference type="EC" id="2.7.7.49" evidence="1"/>
<gene>
    <name evidence="13" type="primary">gag-pol</name>
</gene>
<keyword evidence="6" id="KW-0378">Hydrolase</keyword>
<dbReference type="GO" id="GO:0015074">
    <property type="term" value="P:DNA integration"/>
    <property type="evidence" value="ECO:0007669"/>
    <property type="project" value="InterPro"/>
</dbReference>
<dbReference type="PROSITE" id="PS50994">
    <property type="entry name" value="INTEGRASE"/>
    <property type="match status" value="1"/>
</dbReference>
<dbReference type="FunFam" id="3.30.420.10:FF:000063">
    <property type="entry name" value="Retrovirus-related Pol polyprotein from transposon 297-like Protein"/>
    <property type="match status" value="1"/>
</dbReference>
<dbReference type="FunFam" id="3.30.70.270:FF:000023">
    <property type="entry name" value="Pol"/>
    <property type="match status" value="1"/>
</dbReference>
<dbReference type="PROSITE" id="PS50158">
    <property type="entry name" value="ZF_CCHC"/>
    <property type="match status" value="1"/>
</dbReference>
<dbReference type="InterPro" id="IPR041588">
    <property type="entry name" value="Integrase_H2C2"/>
</dbReference>
<evidence type="ECO:0000259" key="12">
    <source>
        <dbReference type="PROSITE" id="PS50994"/>
    </source>
</evidence>
<dbReference type="InterPro" id="IPR043502">
    <property type="entry name" value="DNA/RNA_pol_sf"/>
</dbReference>
<dbReference type="InterPro" id="IPR000477">
    <property type="entry name" value="RT_dom"/>
</dbReference>
<dbReference type="GO" id="GO:0003964">
    <property type="term" value="F:RNA-directed DNA polymerase activity"/>
    <property type="evidence" value="ECO:0007669"/>
    <property type="project" value="UniProtKB-KW"/>
</dbReference>
<evidence type="ECO:0000256" key="3">
    <source>
        <dbReference type="ARBA" id="ARBA00022695"/>
    </source>
</evidence>
<dbReference type="GO" id="GO:0042575">
    <property type="term" value="C:DNA polymerase complex"/>
    <property type="evidence" value="ECO:0007669"/>
    <property type="project" value="UniProtKB-ARBA"/>
</dbReference>
<dbReference type="InterPro" id="IPR043128">
    <property type="entry name" value="Rev_trsase/Diguanyl_cyclase"/>
</dbReference>
<evidence type="ECO:0000256" key="8">
    <source>
        <dbReference type="PROSITE-ProRule" id="PRU00047"/>
    </source>
</evidence>
<dbReference type="Gene3D" id="3.30.70.270">
    <property type="match status" value="2"/>
</dbReference>
<keyword evidence="7" id="KW-0695">RNA-directed DNA polymerase</keyword>
<keyword evidence="8" id="KW-0863">Zinc-finger</keyword>
<dbReference type="SMART" id="SM00343">
    <property type="entry name" value="ZnF_C2HC"/>
    <property type="match status" value="2"/>
</dbReference>
<evidence type="ECO:0000256" key="4">
    <source>
        <dbReference type="ARBA" id="ARBA00022722"/>
    </source>
</evidence>
<evidence type="ECO:0000259" key="10">
    <source>
        <dbReference type="PROSITE" id="PS50158"/>
    </source>
</evidence>
<dbReference type="GO" id="GO:0003676">
    <property type="term" value="F:nucleic acid binding"/>
    <property type="evidence" value="ECO:0007669"/>
    <property type="project" value="InterPro"/>
</dbReference>
<evidence type="ECO:0000259" key="11">
    <source>
        <dbReference type="PROSITE" id="PS50878"/>
    </source>
</evidence>
<keyword evidence="4" id="KW-0540">Nuclease</keyword>
<dbReference type="PANTHER" id="PTHR37984">
    <property type="entry name" value="PROTEIN CBG26694"/>
    <property type="match status" value="1"/>
</dbReference>
<dbReference type="InterPro" id="IPR041373">
    <property type="entry name" value="RT_RNaseH"/>
</dbReference>
<dbReference type="InterPro" id="IPR001584">
    <property type="entry name" value="Integrase_cat-core"/>
</dbReference>
<keyword evidence="8" id="KW-0479">Metal-binding</keyword>
<dbReference type="SUPFAM" id="SSF56672">
    <property type="entry name" value="DNA/RNA polymerases"/>
    <property type="match status" value="1"/>
</dbReference>
<dbReference type="EMBL" id="BK008869">
    <property type="protein sequence ID" value="DAA65001.1"/>
    <property type="molecule type" value="Genomic_DNA"/>
</dbReference>
<feature type="domain" description="CCHC-type" evidence="10">
    <location>
        <begin position="234"/>
        <end position="249"/>
    </location>
</feature>